<protein>
    <recommendedName>
        <fullName evidence="3">GMP synthase</fullName>
    </recommendedName>
</protein>
<evidence type="ECO:0000313" key="1">
    <source>
        <dbReference type="EMBL" id="MBI3015028.1"/>
    </source>
</evidence>
<feature type="non-terminal residue" evidence="1">
    <location>
        <position position="1"/>
    </location>
</feature>
<name>A0A932GPM6_UNCTE</name>
<dbReference type="Proteomes" id="UP000741360">
    <property type="component" value="Unassembled WGS sequence"/>
</dbReference>
<dbReference type="SUPFAM" id="SSF52317">
    <property type="entry name" value="Class I glutamine amidotransferase-like"/>
    <property type="match status" value="1"/>
</dbReference>
<dbReference type="AlphaFoldDB" id="A0A932GPM6"/>
<reference evidence="1" key="1">
    <citation type="submission" date="2020-07" db="EMBL/GenBank/DDBJ databases">
        <title>Huge and variable diversity of episymbiotic CPR bacteria and DPANN archaea in groundwater ecosystems.</title>
        <authorList>
            <person name="He C.Y."/>
            <person name="Keren R."/>
            <person name="Whittaker M."/>
            <person name="Farag I.F."/>
            <person name="Doudna J."/>
            <person name="Cate J.H.D."/>
            <person name="Banfield J.F."/>
        </authorList>
    </citation>
    <scope>NUCLEOTIDE SEQUENCE</scope>
    <source>
        <strain evidence="1">NC_groundwater_717_Ag_S-0.2um_59_8</strain>
    </source>
</reference>
<comment type="caution">
    <text evidence="1">The sequence shown here is derived from an EMBL/GenBank/DDBJ whole genome shotgun (WGS) entry which is preliminary data.</text>
</comment>
<organism evidence="1 2">
    <name type="scientific">Tectimicrobiota bacterium</name>
    <dbReference type="NCBI Taxonomy" id="2528274"/>
    <lineage>
        <taxon>Bacteria</taxon>
        <taxon>Pseudomonadati</taxon>
        <taxon>Nitrospinota/Tectimicrobiota group</taxon>
        <taxon>Candidatus Tectimicrobiota</taxon>
    </lineage>
</organism>
<dbReference type="Gene3D" id="3.40.50.880">
    <property type="match status" value="1"/>
</dbReference>
<accession>A0A932GPM6</accession>
<sequence>PLASSELYPYQAFRIGSRAYGLLFHLEITEAMVNQFCSLFSGELREVKDYIQEASLREDLPNRVSRLRVLARETFGSFCQLLADQK</sequence>
<proteinExistence type="predicted"/>
<dbReference type="InterPro" id="IPR029062">
    <property type="entry name" value="Class_I_gatase-like"/>
</dbReference>
<evidence type="ECO:0008006" key="3">
    <source>
        <dbReference type="Google" id="ProtNLM"/>
    </source>
</evidence>
<gene>
    <name evidence="1" type="ORF">HYY65_08240</name>
</gene>
<evidence type="ECO:0000313" key="2">
    <source>
        <dbReference type="Proteomes" id="UP000741360"/>
    </source>
</evidence>
<dbReference type="EMBL" id="JACPSX010000158">
    <property type="protein sequence ID" value="MBI3015028.1"/>
    <property type="molecule type" value="Genomic_DNA"/>
</dbReference>